<reference evidence="1 2" key="1">
    <citation type="submission" date="2016-10" db="EMBL/GenBank/DDBJ databases">
        <authorList>
            <person name="de Groot N.N."/>
        </authorList>
    </citation>
    <scope>NUCLEOTIDE SEQUENCE [LARGE SCALE GENOMIC DNA]</scope>
    <source>
        <strain evidence="1">MBHS1</strain>
    </source>
</reference>
<keyword evidence="2" id="KW-1185">Reference proteome</keyword>
<dbReference type="Proteomes" id="UP000236724">
    <property type="component" value="Unassembled WGS sequence"/>
</dbReference>
<gene>
    <name evidence="1" type="ORF">MBHS_01290</name>
</gene>
<dbReference type="EMBL" id="FMSV02000253">
    <property type="protein sequence ID" value="SEH05437.1"/>
    <property type="molecule type" value="Genomic_DNA"/>
</dbReference>
<accession>A0A1H6F5I5</accession>
<organism evidence="1 2">
    <name type="scientific">Candidatus Venteria ishoeyi</name>
    <dbReference type="NCBI Taxonomy" id="1899563"/>
    <lineage>
        <taxon>Bacteria</taxon>
        <taxon>Pseudomonadati</taxon>
        <taxon>Pseudomonadota</taxon>
        <taxon>Gammaproteobacteria</taxon>
        <taxon>Thiotrichales</taxon>
        <taxon>Thiotrichaceae</taxon>
        <taxon>Venteria</taxon>
    </lineage>
</organism>
<name>A0A1H6F5I5_9GAMM</name>
<evidence type="ECO:0000313" key="1">
    <source>
        <dbReference type="EMBL" id="SEH05437.1"/>
    </source>
</evidence>
<evidence type="ECO:0000313" key="2">
    <source>
        <dbReference type="Proteomes" id="UP000236724"/>
    </source>
</evidence>
<dbReference type="AlphaFoldDB" id="A0A1H6F5I5"/>
<protein>
    <submittedName>
        <fullName evidence="1">Uncharacterized protein</fullName>
    </submittedName>
</protein>
<proteinExistence type="predicted"/>
<sequence>MPAQAVKNGPPAVISDKVRAALWTRQRRMSLPEGIASAPPGKVPVLIKLREAGDNPYRRRMANARNTKNFVSKGKIKSLQAKLKASFSSKERNEGLNINFLIRE</sequence>